<dbReference type="EMBL" id="SNRY01001028">
    <property type="protein sequence ID" value="KAA6334169.1"/>
    <property type="molecule type" value="Genomic_DNA"/>
</dbReference>
<reference evidence="2" key="1">
    <citation type="submission" date="2019-03" db="EMBL/GenBank/DDBJ databases">
        <title>Single cell metagenomics reveals metabolic interactions within the superorganism composed of flagellate Streblomastix strix and complex community of Bacteroidetes bacteria on its surface.</title>
        <authorList>
            <person name="Treitli S.C."/>
            <person name="Kolisko M."/>
            <person name="Husnik F."/>
            <person name="Keeling P."/>
            <person name="Hampl V."/>
        </authorList>
    </citation>
    <scope>NUCLEOTIDE SEQUENCE</scope>
    <source>
        <strain evidence="2">STM</strain>
    </source>
</reference>
<protein>
    <submittedName>
        <fullName evidence="2">tRNA threonylcarbamoyladenosine biosynthesis protein TsaB</fullName>
    </submittedName>
</protein>
<organism evidence="2">
    <name type="scientific">termite gut metagenome</name>
    <dbReference type="NCBI Taxonomy" id="433724"/>
    <lineage>
        <taxon>unclassified sequences</taxon>
        <taxon>metagenomes</taxon>
        <taxon>organismal metagenomes</taxon>
    </lineage>
</organism>
<proteinExistence type="predicted"/>
<gene>
    <name evidence="2" type="ORF">EZS27_017499</name>
</gene>
<comment type="caution">
    <text evidence="2">The sequence shown here is derived from an EMBL/GenBank/DDBJ whole genome shotgun (WGS) entry which is preliminary data.</text>
</comment>
<feature type="domain" description="Gcp-like" evidence="1">
    <location>
        <begin position="4"/>
        <end position="42"/>
    </location>
</feature>
<name>A0A5J4RKR3_9ZZZZ</name>
<feature type="non-terminal residue" evidence="2">
    <location>
        <position position="1"/>
    </location>
</feature>
<dbReference type="SUPFAM" id="SSF53067">
    <property type="entry name" value="Actin-like ATPase domain"/>
    <property type="match status" value="1"/>
</dbReference>
<sequence>AIMLDAVAVSCGPGSYTGLRIGVSMSKGICYGRDIPLIGIPTHDTPFPAYDILLWQMPRGRNPDNRLPDL</sequence>
<dbReference type="Pfam" id="PF00814">
    <property type="entry name" value="TsaD"/>
    <property type="match status" value="1"/>
</dbReference>
<evidence type="ECO:0000259" key="1">
    <source>
        <dbReference type="Pfam" id="PF00814"/>
    </source>
</evidence>
<accession>A0A5J4RKR3</accession>
<dbReference type="Gene3D" id="3.30.420.40">
    <property type="match status" value="1"/>
</dbReference>
<evidence type="ECO:0000313" key="2">
    <source>
        <dbReference type="EMBL" id="KAA6334169.1"/>
    </source>
</evidence>
<dbReference type="InterPro" id="IPR043129">
    <property type="entry name" value="ATPase_NBD"/>
</dbReference>
<dbReference type="InterPro" id="IPR000905">
    <property type="entry name" value="Gcp-like_dom"/>
</dbReference>
<dbReference type="AlphaFoldDB" id="A0A5J4RKR3"/>